<dbReference type="RefSeq" id="WP_343129021.1">
    <property type="nucleotide sequence ID" value="NZ_JBCITK010000001.1"/>
</dbReference>
<dbReference type="InterPro" id="IPR037523">
    <property type="entry name" value="VOC_core"/>
</dbReference>
<evidence type="ECO:0000313" key="2">
    <source>
        <dbReference type="EMBL" id="MEN0641839.1"/>
    </source>
</evidence>
<dbReference type="Gene3D" id="3.10.180.10">
    <property type="entry name" value="2,3-Dihydroxybiphenyl 1,2-Dioxygenase, domain 1"/>
    <property type="match status" value="1"/>
</dbReference>
<organism evidence="2 3">
    <name type="scientific">Alkalicoccobacillus gibsonii</name>
    <dbReference type="NCBI Taxonomy" id="79881"/>
    <lineage>
        <taxon>Bacteria</taxon>
        <taxon>Bacillati</taxon>
        <taxon>Bacillota</taxon>
        <taxon>Bacilli</taxon>
        <taxon>Bacillales</taxon>
        <taxon>Bacillaceae</taxon>
        <taxon>Alkalicoccobacillus</taxon>
    </lineage>
</organism>
<comment type="caution">
    <text evidence="2">The sequence shown here is derived from an EMBL/GenBank/DDBJ whole genome shotgun (WGS) entry which is preliminary data.</text>
</comment>
<name>A0ABU9VD61_9BACI</name>
<keyword evidence="3" id="KW-1185">Reference proteome</keyword>
<accession>A0ABU9VD61</accession>
<sequence>MSINARQIFVNLPVRNLQKSKSFFTEVGFTFNEQFEDESATCMVVNETIYVMLLEEDRYTSFTKKEIPDTNTHSEAIVALSLDSREEVDEVVNRAFAAGAGSYNEPQDHGFMYGWSFADIDGHLWEFFHMDMTAAEAEAKTKTQQ</sequence>
<dbReference type="EMBL" id="JBCITK010000001">
    <property type="protein sequence ID" value="MEN0641839.1"/>
    <property type="molecule type" value="Genomic_DNA"/>
</dbReference>
<dbReference type="SUPFAM" id="SSF54593">
    <property type="entry name" value="Glyoxalase/Bleomycin resistance protein/Dihydroxybiphenyl dioxygenase"/>
    <property type="match status" value="1"/>
</dbReference>
<dbReference type="Pfam" id="PF00903">
    <property type="entry name" value="Glyoxalase"/>
    <property type="match status" value="1"/>
</dbReference>
<evidence type="ECO:0000259" key="1">
    <source>
        <dbReference type="PROSITE" id="PS51819"/>
    </source>
</evidence>
<dbReference type="PANTHER" id="PTHR36503:SF2">
    <property type="entry name" value="BLR2408 PROTEIN"/>
    <property type="match status" value="1"/>
</dbReference>
<dbReference type="PROSITE" id="PS51819">
    <property type="entry name" value="VOC"/>
    <property type="match status" value="1"/>
</dbReference>
<proteinExistence type="predicted"/>
<dbReference type="InterPro" id="IPR004360">
    <property type="entry name" value="Glyas_Fos-R_dOase_dom"/>
</dbReference>
<protein>
    <submittedName>
        <fullName evidence="2">VOC family protein</fullName>
    </submittedName>
</protein>
<reference evidence="2 3" key="1">
    <citation type="submission" date="2024-03" db="EMBL/GenBank/DDBJ databases">
        <title>Bacilli Hybrid Assemblies.</title>
        <authorList>
            <person name="Kovac J."/>
        </authorList>
    </citation>
    <scope>NUCLEOTIDE SEQUENCE [LARGE SCALE GENOMIC DNA]</scope>
    <source>
        <strain evidence="2 3">FSL R7-0666</strain>
    </source>
</reference>
<dbReference type="InterPro" id="IPR029068">
    <property type="entry name" value="Glyas_Bleomycin-R_OHBP_Dase"/>
</dbReference>
<gene>
    <name evidence="2" type="ORF">MKY91_01505</name>
</gene>
<evidence type="ECO:0000313" key="3">
    <source>
        <dbReference type="Proteomes" id="UP001418796"/>
    </source>
</evidence>
<dbReference type="Proteomes" id="UP001418796">
    <property type="component" value="Unassembled WGS sequence"/>
</dbReference>
<feature type="domain" description="VOC" evidence="1">
    <location>
        <begin position="6"/>
        <end position="130"/>
    </location>
</feature>
<dbReference type="PANTHER" id="PTHR36503">
    <property type="entry name" value="BLR2520 PROTEIN"/>
    <property type="match status" value="1"/>
</dbReference>